<evidence type="ECO:0008006" key="4">
    <source>
        <dbReference type="Google" id="ProtNLM"/>
    </source>
</evidence>
<organism evidence="2 3">
    <name type="scientific">Salegentibacter echinorum</name>
    <dbReference type="NCBI Taxonomy" id="1073325"/>
    <lineage>
        <taxon>Bacteria</taxon>
        <taxon>Pseudomonadati</taxon>
        <taxon>Bacteroidota</taxon>
        <taxon>Flavobacteriia</taxon>
        <taxon>Flavobacteriales</taxon>
        <taxon>Flavobacteriaceae</taxon>
        <taxon>Salegentibacter</taxon>
    </lineage>
</organism>
<keyword evidence="3" id="KW-1185">Reference proteome</keyword>
<gene>
    <name evidence="2" type="ORF">SAMN05444483_102385</name>
</gene>
<feature type="signal peptide" evidence="1">
    <location>
        <begin position="1"/>
        <end position="18"/>
    </location>
</feature>
<accession>A0A1M5EHX7</accession>
<sequence length="134" mass="15465">MKHILLFLFFLLTFNASSQNSQEMSGTWFWESTNGQNTMKLDLEYENQKIIKGNHCVVFGQEKNTDCKRTEQGFSLNLVRIANGIYDGTIESAVSATIGKIRLQYLKKEKAIRFYLKKAPPGKFYLPKEAFLVR</sequence>
<evidence type="ECO:0000313" key="2">
    <source>
        <dbReference type="EMBL" id="SHF78868.1"/>
    </source>
</evidence>
<protein>
    <recommendedName>
        <fullName evidence="4">Lipocalin-like domain-containing protein</fullName>
    </recommendedName>
</protein>
<dbReference type="OrthoDB" id="1448841at2"/>
<feature type="chain" id="PRO_5012680153" description="Lipocalin-like domain-containing protein" evidence="1">
    <location>
        <begin position="19"/>
        <end position="134"/>
    </location>
</feature>
<dbReference type="Proteomes" id="UP000183945">
    <property type="component" value="Unassembled WGS sequence"/>
</dbReference>
<evidence type="ECO:0000313" key="3">
    <source>
        <dbReference type="Proteomes" id="UP000183945"/>
    </source>
</evidence>
<dbReference type="RefSeq" id="WP_072877574.1">
    <property type="nucleotide sequence ID" value="NZ_FQVT01000002.1"/>
</dbReference>
<keyword evidence="1" id="KW-0732">Signal</keyword>
<name>A0A1M5EHX7_SALEC</name>
<dbReference type="AlphaFoldDB" id="A0A1M5EHX7"/>
<dbReference type="EMBL" id="FQVT01000002">
    <property type="protein sequence ID" value="SHF78868.1"/>
    <property type="molecule type" value="Genomic_DNA"/>
</dbReference>
<dbReference type="STRING" id="1073325.SAMN05444483_102385"/>
<reference evidence="3" key="1">
    <citation type="submission" date="2016-11" db="EMBL/GenBank/DDBJ databases">
        <authorList>
            <person name="Varghese N."/>
            <person name="Submissions S."/>
        </authorList>
    </citation>
    <scope>NUCLEOTIDE SEQUENCE [LARGE SCALE GENOMIC DNA]</scope>
    <source>
        <strain evidence="3">DSM 24579</strain>
    </source>
</reference>
<evidence type="ECO:0000256" key="1">
    <source>
        <dbReference type="SAM" id="SignalP"/>
    </source>
</evidence>
<proteinExistence type="predicted"/>